<accession>A0A4Z0BTA1</accession>
<evidence type="ECO:0000313" key="1">
    <source>
        <dbReference type="EMBL" id="TFZ02493.1"/>
    </source>
</evidence>
<name>A0A4Z0BTA1_9BURK</name>
<dbReference type="RefSeq" id="WP_135264018.1">
    <property type="nucleotide sequence ID" value="NZ_SMLM01000002.1"/>
</dbReference>
<gene>
    <name evidence="1" type="ORF">EZ313_14620</name>
</gene>
<organism evidence="1 2">
    <name type="scientific">Ramlibacter henchirensis</name>
    <dbReference type="NCBI Taxonomy" id="204072"/>
    <lineage>
        <taxon>Bacteria</taxon>
        <taxon>Pseudomonadati</taxon>
        <taxon>Pseudomonadota</taxon>
        <taxon>Betaproteobacteria</taxon>
        <taxon>Burkholderiales</taxon>
        <taxon>Comamonadaceae</taxon>
        <taxon>Ramlibacter</taxon>
    </lineage>
</organism>
<dbReference type="OrthoDB" id="8908352at2"/>
<dbReference type="Proteomes" id="UP000298180">
    <property type="component" value="Unassembled WGS sequence"/>
</dbReference>
<sequence>MGMMQAITEWTRRTGSSFGGSRPQFPETEFPHTVASARACMPDLPGDLIYRLRHWPRLPSAMRTAEVLRLLSVMSSRPLRRSWILERTRLGEARLDILTKRLCTQGALDIFDPALMPAERPAR</sequence>
<dbReference type="AlphaFoldDB" id="A0A4Z0BTA1"/>
<reference evidence="1 2" key="1">
    <citation type="submission" date="2019-03" db="EMBL/GenBank/DDBJ databases">
        <title>Ramlibacter henchirensis DSM 14656, whole genome shotgun sequence.</title>
        <authorList>
            <person name="Zhang X."/>
            <person name="Feng G."/>
            <person name="Zhu H."/>
        </authorList>
    </citation>
    <scope>NUCLEOTIDE SEQUENCE [LARGE SCALE GENOMIC DNA]</scope>
    <source>
        <strain evidence="1 2">DSM 14656</strain>
    </source>
</reference>
<keyword evidence="2" id="KW-1185">Reference proteome</keyword>
<dbReference type="EMBL" id="SMLM01000002">
    <property type="protein sequence ID" value="TFZ02493.1"/>
    <property type="molecule type" value="Genomic_DNA"/>
</dbReference>
<protein>
    <submittedName>
        <fullName evidence="1">Uncharacterized protein</fullName>
    </submittedName>
</protein>
<evidence type="ECO:0000313" key="2">
    <source>
        <dbReference type="Proteomes" id="UP000298180"/>
    </source>
</evidence>
<proteinExistence type="predicted"/>
<comment type="caution">
    <text evidence="1">The sequence shown here is derived from an EMBL/GenBank/DDBJ whole genome shotgun (WGS) entry which is preliminary data.</text>
</comment>